<evidence type="ECO:0000313" key="2">
    <source>
        <dbReference type="EMBL" id="KAK2588437.1"/>
    </source>
</evidence>
<reference evidence="2" key="1">
    <citation type="submission" date="2021-08" db="EMBL/GenBank/DDBJ databases">
        <authorList>
            <person name="Misof B."/>
            <person name="Oliver O."/>
            <person name="Podsiadlowski L."/>
            <person name="Donath A."/>
            <person name="Peters R."/>
            <person name="Mayer C."/>
            <person name="Rust J."/>
            <person name="Gunkel S."/>
            <person name="Lesny P."/>
            <person name="Martin S."/>
            <person name="Oeyen J.P."/>
            <person name="Petersen M."/>
            <person name="Panagiotis P."/>
            <person name="Wilbrandt J."/>
            <person name="Tanja T."/>
        </authorList>
    </citation>
    <scope>NUCLEOTIDE SEQUENCE</scope>
    <source>
        <strain evidence="2">GBR_01_08_01A</strain>
        <tissue evidence="2">Thorax + abdomen</tissue>
    </source>
</reference>
<evidence type="ECO:0000256" key="1">
    <source>
        <dbReference type="SAM" id="MobiDB-lite"/>
    </source>
</evidence>
<keyword evidence="3" id="KW-1185">Reference proteome</keyword>
<reference evidence="2" key="2">
    <citation type="journal article" date="2023" name="Commun. Biol.">
        <title>Intrasexual cuticular hydrocarbon dimorphism in a wasp sheds light on hydrocarbon biosynthesis genes in Hymenoptera.</title>
        <authorList>
            <person name="Moris V.C."/>
            <person name="Podsiadlowski L."/>
            <person name="Martin S."/>
            <person name="Oeyen J.P."/>
            <person name="Donath A."/>
            <person name="Petersen M."/>
            <person name="Wilbrandt J."/>
            <person name="Misof B."/>
            <person name="Liedtke D."/>
            <person name="Thamm M."/>
            <person name="Scheiner R."/>
            <person name="Schmitt T."/>
            <person name="Niehuis O."/>
        </authorList>
    </citation>
    <scope>NUCLEOTIDE SEQUENCE</scope>
    <source>
        <strain evidence="2">GBR_01_08_01A</strain>
    </source>
</reference>
<protein>
    <submittedName>
        <fullName evidence="2">Uncharacterized protein</fullName>
    </submittedName>
</protein>
<accession>A0AAD9VW77</accession>
<proteinExistence type="predicted"/>
<feature type="compositionally biased region" description="Acidic residues" evidence="1">
    <location>
        <begin position="167"/>
        <end position="199"/>
    </location>
</feature>
<feature type="region of interest" description="Disordered" evidence="1">
    <location>
        <begin position="1"/>
        <end position="42"/>
    </location>
</feature>
<name>A0AAD9VW77_9HYME</name>
<sequence length="279" mass="32318">MDCQRYRQWKKQQEALLKGKKPKPKKKSKKRKETVDCLEEEKKEKPKTVLKIHYRKCEKKVTQKPKQTPTFKPKPLSSVDMVLRRIQPSMSIRHHLLAHRHADCYTEIVPRTDIITLTEATVAKTGERMTQVGAKRRRKRSRRRRKGKAEVKAEVKAEGEVPKEQEETATEGEGTEQEGEGTEQEEEGEGEAEETAEEVEEKKNVEDEKDAGGEVKPRKKDKYWCKKFEKKIEPEPEESECESICSFDSDICLKGLALTAEDKKKIQENRRRVQTSSAP</sequence>
<evidence type="ECO:0000313" key="3">
    <source>
        <dbReference type="Proteomes" id="UP001258017"/>
    </source>
</evidence>
<feature type="compositionally biased region" description="Basic and acidic residues" evidence="1">
    <location>
        <begin position="200"/>
        <end position="219"/>
    </location>
</feature>
<organism evidence="2 3">
    <name type="scientific">Odynerus spinipes</name>
    <dbReference type="NCBI Taxonomy" id="1348599"/>
    <lineage>
        <taxon>Eukaryota</taxon>
        <taxon>Metazoa</taxon>
        <taxon>Ecdysozoa</taxon>
        <taxon>Arthropoda</taxon>
        <taxon>Hexapoda</taxon>
        <taxon>Insecta</taxon>
        <taxon>Pterygota</taxon>
        <taxon>Neoptera</taxon>
        <taxon>Endopterygota</taxon>
        <taxon>Hymenoptera</taxon>
        <taxon>Apocrita</taxon>
        <taxon>Aculeata</taxon>
        <taxon>Vespoidea</taxon>
        <taxon>Vespidae</taxon>
        <taxon>Eumeninae</taxon>
        <taxon>Odynerus</taxon>
    </lineage>
</organism>
<feature type="compositionally biased region" description="Basic residues" evidence="1">
    <location>
        <begin position="134"/>
        <end position="147"/>
    </location>
</feature>
<feature type="compositionally biased region" description="Basic residues" evidence="1">
    <location>
        <begin position="18"/>
        <end position="32"/>
    </location>
</feature>
<gene>
    <name evidence="2" type="ORF">KPH14_004434</name>
</gene>
<comment type="caution">
    <text evidence="2">The sequence shown here is derived from an EMBL/GenBank/DDBJ whole genome shotgun (WGS) entry which is preliminary data.</text>
</comment>
<dbReference type="EMBL" id="JAIFRP010000006">
    <property type="protein sequence ID" value="KAK2588437.1"/>
    <property type="molecule type" value="Genomic_DNA"/>
</dbReference>
<dbReference type="AlphaFoldDB" id="A0AAD9VW77"/>
<dbReference type="Proteomes" id="UP001258017">
    <property type="component" value="Unassembled WGS sequence"/>
</dbReference>
<feature type="region of interest" description="Disordered" evidence="1">
    <location>
        <begin position="126"/>
        <end position="219"/>
    </location>
</feature>
<feature type="compositionally biased region" description="Basic and acidic residues" evidence="1">
    <location>
        <begin position="148"/>
        <end position="166"/>
    </location>
</feature>